<sequence>MDADFEGDIATKSVHVAHIDGTFAGYIIFYPQGPDMLLENVAVTTPGQGIGPRLIAVCEDAARAQDIARVILYTNIHMTGPRALYPRLGYVETDRRSENGFDRVYFAKTLADELAD</sequence>
<dbReference type="CDD" id="cd04301">
    <property type="entry name" value="NAT_SF"/>
    <property type="match status" value="1"/>
</dbReference>
<dbReference type="SUPFAM" id="SSF55729">
    <property type="entry name" value="Acyl-CoA N-acyltransferases (Nat)"/>
    <property type="match status" value="1"/>
</dbReference>
<dbReference type="Gene3D" id="3.40.630.30">
    <property type="match status" value="1"/>
</dbReference>
<dbReference type="InterPro" id="IPR016181">
    <property type="entry name" value="Acyl_CoA_acyltransferase"/>
</dbReference>
<dbReference type="Proteomes" id="UP000193623">
    <property type="component" value="Unassembled WGS sequence"/>
</dbReference>
<evidence type="ECO:0000313" key="2">
    <source>
        <dbReference type="EMBL" id="SLN20916.1"/>
    </source>
</evidence>
<gene>
    <name evidence="2" type="ORF">PSJ8397_00796</name>
</gene>
<evidence type="ECO:0000313" key="3">
    <source>
        <dbReference type="Proteomes" id="UP000193623"/>
    </source>
</evidence>
<organism evidence="2 3">
    <name type="scientific">Pseudooctadecabacter jejudonensis</name>
    <dbReference type="NCBI Taxonomy" id="1391910"/>
    <lineage>
        <taxon>Bacteria</taxon>
        <taxon>Pseudomonadati</taxon>
        <taxon>Pseudomonadota</taxon>
        <taxon>Alphaproteobacteria</taxon>
        <taxon>Rhodobacterales</taxon>
        <taxon>Paracoccaceae</taxon>
        <taxon>Pseudooctadecabacter</taxon>
    </lineage>
</organism>
<feature type="domain" description="N-acetyltransferase" evidence="1">
    <location>
        <begin position="1"/>
        <end position="111"/>
    </location>
</feature>
<dbReference type="PROSITE" id="PS51186">
    <property type="entry name" value="GNAT"/>
    <property type="match status" value="1"/>
</dbReference>
<keyword evidence="3" id="KW-1185">Reference proteome</keyword>
<dbReference type="EMBL" id="FWFT01000001">
    <property type="protein sequence ID" value="SLN20916.1"/>
    <property type="molecule type" value="Genomic_DNA"/>
</dbReference>
<dbReference type="InterPro" id="IPR000182">
    <property type="entry name" value="GNAT_dom"/>
</dbReference>
<reference evidence="2 3" key="1">
    <citation type="submission" date="2017-03" db="EMBL/GenBank/DDBJ databases">
        <authorList>
            <person name="Afonso C.L."/>
            <person name="Miller P.J."/>
            <person name="Scott M.A."/>
            <person name="Spackman E."/>
            <person name="Goraichik I."/>
            <person name="Dimitrov K.M."/>
            <person name="Suarez D.L."/>
            <person name="Swayne D.E."/>
        </authorList>
    </citation>
    <scope>NUCLEOTIDE SEQUENCE [LARGE SCALE GENOMIC DNA]</scope>
    <source>
        <strain evidence="2 3">CECT 8397</strain>
    </source>
</reference>
<dbReference type="Pfam" id="PF00583">
    <property type="entry name" value="Acetyltransf_1"/>
    <property type="match status" value="1"/>
</dbReference>
<evidence type="ECO:0000259" key="1">
    <source>
        <dbReference type="PROSITE" id="PS51186"/>
    </source>
</evidence>
<dbReference type="AlphaFoldDB" id="A0A1Y5RMF7"/>
<dbReference type="GO" id="GO:0016747">
    <property type="term" value="F:acyltransferase activity, transferring groups other than amino-acyl groups"/>
    <property type="evidence" value="ECO:0007669"/>
    <property type="project" value="InterPro"/>
</dbReference>
<protein>
    <submittedName>
        <fullName evidence="2">Acetyltransferase (GNAT) family protein</fullName>
    </submittedName>
</protein>
<name>A0A1Y5RMF7_9RHOB</name>
<proteinExistence type="predicted"/>
<keyword evidence="2" id="KW-0808">Transferase</keyword>
<dbReference type="OrthoDB" id="281808at2"/>
<accession>A0A1Y5RMF7</accession>